<evidence type="ECO:0000313" key="3">
    <source>
        <dbReference type="Proteomes" id="UP000479114"/>
    </source>
</evidence>
<reference evidence="2 3" key="1">
    <citation type="submission" date="2020-02" db="EMBL/GenBank/DDBJ databases">
        <title>Paenibacillus sp. nov., isolated from rhizosphere soil of tomato.</title>
        <authorList>
            <person name="Weon H.-Y."/>
            <person name="Lee S.A."/>
        </authorList>
    </citation>
    <scope>NUCLEOTIDE SEQUENCE [LARGE SCALE GENOMIC DNA]</scope>
    <source>
        <strain evidence="2 3">14171R-81</strain>
    </source>
</reference>
<feature type="transmembrane region" description="Helical" evidence="1">
    <location>
        <begin position="12"/>
        <end position="32"/>
    </location>
</feature>
<keyword evidence="1" id="KW-0472">Membrane</keyword>
<organism evidence="2 3">
    <name type="scientific">Paenibacillus rhizovicinus</name>
    <dbReference type="NCBI Taxonomy" id="2704463"/>
    <lineage>
        <taxon>Bacteria</taxon>
        <taxon>Bacillati</taxon>
        <taxon>Bacillota</taxon>
        <taxon>Bacilli</taxon>
        <taxon>Bacillales</taxon>
        <taxon>Paenibacillaceae</taxon>
        <taxon>Paenibacillus</taxon>
    </lineage>
</organism>
<dbReference type="Pfam" id="PF10067">
    <property type="entry name" value="DUF2306"/>
    <property type="match status" value="1"/>
</dbReference>
<dbReference type="Proteomes" id="UP000479114">
    <property type="component" value="Chromosome"/>
</dbReference>
<dbReference type="InterPro" id="IPR018750">
    <property type="entry name" value="DUF2306_membrane"/>
</dbReference>
<keyword evidence="1" id="KW-0812">Transmembrane</keyword>
<dbReference type="AlphaFoldDB" id="A0A6C0P0H6"/>
<protein>
    <submittedName>
        <fullName evidence="2">DUF2306 domain-containing protein</fullName>
    </submittedName>
</protein>
<proteinExistence type="predicted"/>
<name>A0A6C0P0H6_9BACL</name>
<sequence>MRGTISKHKGLTAIAVLTVGLCLFLGVQYFYYGSDSSGLVQEKLKSMRLDKLWYAMLYVHIVGAMMALGFGWLQFVGRFRRGKAVLHRLIGGLYTLGVTVGGIGGLYLSFYATGGWASRLGFLSLSLLWLYTLVRGVRAVLVNERDLRAHRAWMTRNYALSLAAVALRVYLPVAIVIVGEARFDDAYRVIAWLCWLPNLFIAQLLLNRADRKRRKSGSSSKHVF</sequence>
<feature type="transmembrane region" description="Helical" evidence="1">
    <location>
        <begin position="189"/>
        <end position="206"/>
    </location>
</feature>
<feature type="transmembrane region" description="Helical" evidence="1">
    <location>
        <begin position="52"/>
        <end position="73"/>
    </location>
</feature>
<dbReference type="KEGG" id="prz:GZH47_15240"/>
<keyword evidence="3" id="KW-1185">Reference proteome</keyword>
<feature type="transmembrane region" description="Helical" evidence="1">
    <location>
        <begin position="85"/>
        <end position="110"/>
    </location>
</feature>
<dbReference type="EMBL" id="CP048286">
    <property type="protein sequence ID" value="QHW32030.1"/>
    <property type="molecule type" value="Genomic_DNA"/>
</dbReference>
<accession>A0A6C0P0H6</accession>
<feature type="transmembrane region" description="Helical" evidence="1">
    <location>
        <begin position="116"/>
        <end position="137"/>
    </location>
</feature>
<keyword evidence="1" id="KW-1133">Transmembrane helix</keyword>
<evidence type="ECO:0000256" key="1">
    <source>
        <dbReference type="SAM" id="Phobius"/>
    </source>
</evidence>
<evidence type="ECO:0000313" key="2">
    <source>
        <dbReference type="EMBL" id="QHW32030.1"/>
    </source>
</evidence>
<dbReference type="RefSeq" id="WP_162640834.1">
    <property type="nucleotide sequence ID" value="NZ_CP048286.1"/>
</dbReference>
<feature type="transmembrane region" description="Helical" evidence="1">
    <location>
        <begin position="158"/>
        <end position="177"/>
    </location>
</feature>
<gene>
    <name evidence="2" type="ORF">GZH47_15240</name>
</gene>